<reference evidence="2 3" key="1">
    <citation type="submission" date="2018-09" db="EMBL/GenBank/DDBJ databases">
        <authorList>
            <person name="Postec A."/>
        </authorList>
    </citation>
    <scope>NUCLEOTIDE SEQUENCE [LARGE SCALE GENOMIC DNA]</scope>
    <source>
        <strain evidence="2">70B-A</strain>
    </source>
</reference>
<evidence type="ECO:0000256" key="1">
    <source>
        <dbReference type="SAM" id="Phobius"/>
    </source>
</evidence>
<keyword evidence="1" id="KW-0472">Membrane</keyword>
<dbReference type="AlphaFoldDB" id="A0A3P7PAU8"/>
<evidence type="ECO:0000313" key="2">
    <source>
        <dbReference type="EMBL" id="VDN47303.1"/>
    </source>
</evidence>
<gene>
    <name evidence="2" type="ORF">PATL70BA_1419</name>
</gene>
<accession>A0A3P7PAU8</accession>
<dbReference type="OrthoDB" id="1778725at2"/>
<dbReference type="KEGG" id="cbar:PATL70BA_1419"/>
<organism evidence="2 3">
    <name type="scientific">Petrocella atlantisensis</name>
    <dbReference type="NCBI Taxonomy" id="2173034"/>
    <lineage>
        <taxon>Bacteria</taxon>
        <taxon>Bacillati</taxon>
        <taxon>Bacillota</taxon>
        <taxon>Clostridia</taxon>
        <taxon>Lachnospirales</taxon>
        <taxon>Vallitaleaceae</taxon>
        <taxon>Petrocella</taxon>
    </lineage>
</organism>
<feature type="transmembrane region" description="Helical" evidence="1">
    <location>
        <begin position="6"/>
        <end position="28"/>
    </location>
</feature>
<dbReference type="EMBL" id="LR130778">
    <property type="protein sequence ID" value="VDN47303.1"/>
    <property type="molecule type" value="Genomic_DNA"/>
</dbReference>
<name>A0A3P7PAU8_9FIRM</name>
<keyword evidence="1" id="KW-1133">Transmembrane helix</keyword>
<keyword evidence="1" id="KW-0812">Transmembrane</keyword>
<proteinExistence type="predicted"/>
<dbReference type="Proteomes" id="UP000279029">
    <property type="component" value="Chromosome"/>
</dbReference>
<evidence type="ECO:0000313" key="3">
    <source>
        <dbReference type="Proteomes" id="UP000279029"/>
    </source>
</evidence>
<protein>
    <submittedName>
        <fullName evidence="2">Mercury transporter</fullName>
    </submittedName>
</protein>
<sequence>MDIVDEMALAFIVLIRSGSVLRIIYCFITMAGDEEQAVTYKKRIKNTIMFYIMAESVYIIRDLAMHYYS</sequence>
<dbReference type="RefSeq" id="WP_125136639.1">
    <property type="nucleotide sequence ID" value="NZ_LR130778.1"/>
</dbReference>
<keyword evidence="3" id="KW-1185">Reference proteome</keyword>